<sequence>MDKKSANYDYVRVVAAVPKIKVGDIDYNVEQILDFAKKADQKGASITVFPELSITGHTMDDLFHQRLLLNKAEEALTRVTEESMETFCYAGRTESRVGFIVAPRRLANAIRCRSHIIA</sequence>
<dbReference type="InterPro" id="IPR003010">
    <property type="entry name" value="C-N_Hydrolase"/>
</dbReference>
<dbReference type="EMBL" id="MGJD01000010">
    <property type="protein sequence ID" value="OGN01131.1"/>
    <property type="molecule type" value="Genomic_DNA"/>
</dbReference>
<dbReference type="AlphaFoldDB" id="A0A1F8EJX4"/>
<evidence type="ECO:0000259" key="1">
    <source>
        <dbReference type="Pfam" id="PF00795"/>
    </source>
</evidence>
<dbReference type="Pfam" id="PF00795">
    <property type="entry name" value="CN_hydrolase"/>
    <property type="match status" value="1"/>
</dbReference>
<evidence type="ECO:0000313" key="3">
    <source>
        <dbReference type="Proteomes" id="UP000177117"/>
    </source>
</evidence>
<dbReference type="Gene3D" id="3.60.110.10">
    <property type="entry name" value="Carbon-nitrogen hydrolase"/>
    <property type="match status" value="1"/>
</dbReference>
<name>A0A1F8EJX4_9BACT</name>
<reference evidence="2 3" key="1">
    <citation type="journal article" date="2016" name="Nat. Commun.">
        <title>Thousands of microbial genomes shed light on interconnected biogeochemical processes in an aquifer system.</title>
        <authorList>
            <person name="Anantharaman K."/>
            <person name="Brown C.T."/>
            <person name="Hug L.A."/>
            <person name="Sharon I."/>
            <person name="Castelle C.J."/>
            <person name="Probst A.J."/>
            <person name="Thomas B.C."/>
            <person name="Singh A."/>
            <person name="Wilkins M.J."/>
            <person name="Karaoz U."/>
            <person name="Brodie E.L."/>
            <person name="Williams K.H."/>
            <person name="Hubbard S.S."/>
            <person name="Banfield J.F."/>
        </authorList>
    </citation>
    <scope>NUCLEOTIDE SEQUENCE [LARGE SCALE GENOMIC DNA]</scope>
</reference>
<organism evidence="2 3">
    <name type="scientific">Candidatus Yanofskybacteria bacterium RIFCSPHIGHO2_01_FULL_41_53</name>
    <dbReference type="NCBI Taxonomy" id="1802663"/>
    <lineage>
        <taxon>Bacteria</taxon>
        <taxon>Candidatus Yanofskyibacteriota</taxon>
    </lineage>
</organism>
<gene>
    <name evidence="2" type="ORF">A2650_00525</name>
</gene>
<accession>A0A1F8EJX4</accession>
<dbReference type="Proteomes" id="UP000177117">
    <property type="component" value="Unassembled WGS sequence"/>
</dbReference>
<comment type="caution">
    <text evidence="2">The sequence shown here is derived from an EMBL/GenBank/DDBJ whole genome shotgun (WGS) entry which is preliminary data.</text>
</comment>
<dbReference type="SUPFAM" id="SSF56317">
    <property type="entry name" value="Carbon-nitrogen hydrolase"/>
    <property type="match status" value="1"/>
</dbReference>
<evidence type="ECO:0000313" key="2">
    <source>
        <dbReference type="EMBL" id="OGN01131.1"/>
    </source>
</evidence>
<protein>
    <recommendedName>
        <fullName evidence="1">CN hydrolase domain-containing protein</fullName>
    </recommendedName>
</protein>
<feature type="domain" description="CN hydrolase" evidence="1">
    <location>
        <begin position="19"/>
        <end position="65"/>
    </location>
</feature>
<dbReference type="InterPro" id="IPR036526">
    <property type="entry name" value="C-N_Hydrolase_sf"/>
</dbReference>
<proteinExistence type="predicted"/>